<organism evidence="2 3">
    <name type="scientific">Kockovaella imperatae</name>
    <dbReference type="NCBI Taxonomy" id="4999"/>
    <lineage>
        <taxon>Eukaryota</taxon>
        <taxon>Fungi</taxon>
        <taxon>Dikarya</taxon>
        <taxon>Basidiomycota</taxon>
        <taxon>Agaricomycotina</taxon>
        <taxon>Tremellomycetes</taxon>
        <taxon>Tremellales</taxon>
        <taxon>Cuniculitremaceae</taxon>
        <taxon>Kockovaella</taxon>
    </lineage>
</organism>
<accession>A0A1Y1UQ43</accession>
<dbReference type="InterPro" id="IPR012340">
    <property type="entry name" value="NA-bd_OB-fold"/>
</dbReference>
<dbReference type="AlphaFoldDB" id="A0A1Y1UQ43"/>
<dbReference type="Proteomes" id="UP000193218">
    <property type="component" value="Unassembled WGS sequence"/>
</dbReference>
<dbReference type="OrthoDB" id="77828at2759"/>
<dbReference type="RefSeq" id="XP_021873361.1">
    <property type="nucleotide sequence ID" value="XM_022014574.1"/>
</dbReference>
<dbReference type="STRING" id="4999.A0A1Y1UQ43"/>
<evidence type="ECO:0008006" key="4">
    <source>
        <dbReference type="Google" id="ProtNLM"/>
    </source>
</evidence>
<reference evidence="2 3" key="1">
    <citation type="submission" date="2017-03" db="EMBL/GenBank/DDBJ databases">
        <title>Widespread Adenine N6-methylation of Active Genes in Fungi.</title>
        <authorList>
            <consortium name="DOE Joint Genome Institute"/>
            <person name="Mondo S.J."/>
            <person name="Dannebaum R.O."/>
            <person name="Kuo R.C."/>
            <person name="Louie K.B."/>
            <person name="Bewick A.J."/>
            <person name="Labutti K."/>
            <person name="Haridas S."/>
            <person name="Kuo A."/>
            <person name="Salamov A."/>
            <person name="Ahrendt S.R."/>
            <person name="Lau R."/>
            <person name="Bowen B.P."/>
            <person name="Lipzen A."/>
            <person name="Sullivan W."/>
            <person name="Andreopoulos W.B."/>
            <person name="Clum A."/>
            <person name="Lindquist E."/>
            <person name="Daum C."/>
            <person name="Northen T.R."/>
            <person name="Ramamoorthy G."/>
            <person name="Schmitz R.J."/>
            <person name="Gryganskyi A."/>
            <person name="Culley D."/>
            <person name="Magnuson J."/>
            <person name="James T.Y."/>
            <person name="O'Malley M.A."/>
            <person name="Stajich J.E."/>
            <person name="Spatafora J.W."/>
            <person name="Visel A."/>
            <person name="Grigoriev I.V."/>
        </authorList>
    </citation>
    <scope>NUCLEOTIDE SEQUENCE [LARGE SCALE GENOMIC DNA]</scope>
    <source>
        <strain evidence="2 3">NRRL Y-17943</strain>
    </source>
</reference>
<proteinExistence type="predicted"/>
<feature type="compositionally biased region" description="Basic and acidic residues" evidence="1">
    <location>
        <begin position="135"/>
        <end position="145"/>
    </location>
</feature>
<name>A0A1Y1UQ43_9TREE</name>
<sequence>MTTVTSTMTIPTQTIHFAAPSSSSSSSSSCHRLTLPSHGQLQAWVQRPHAITKCTIADMYAMQTLVPSEVDPESYTIRDVFLHGQWPCRMVEIVAWVAGVDYKESYMIVTLDDGDGKHVLPLILRFRELEKAEHSAHTMTHRRDPSAAAMNETETSGSKFFMPKKDRKALRKAAALEEIKYADKLSFAKHRTPTFEQVDVRVGDTVRIIGRVEEKQRKRADLCLERIRQVVVAEGLGGSLSVVDPDEQYDHAQMCAELWATTYTRHFEIPAVPLPTMPSSPVKIPDRSDSLDASSEIGDLAEDEVDFKLRDPSKLRPSQLTESTFRQYLLDYVNQELLSSLYECADLQASVSATFPEYRDLRTTRLDKGKGRSDRAFQSSTRDNLSATPAEILEGSVKREPMSLSRAKHTSSIASFTLEALLKVPHLGELARLVVDSETRREEKRRRIRLRDGQARPRDLEVERERLRRGRGAKDWKLTEEERQSKMLRLASWVIRSAAEDGQVVQVSLQDPSASDMSDDDVPVKRKRVHSYGYLPTPPELILPLVIGIVQNEQMARKKLFLKKTDPRRGHGMFLEEIVGTLQRCGTDGRWERVREWVIKDAIALGVTKGKLRQEGRGWWVVSA</sequence>
<evidence type="ECO:0000313" key="3">
    <source>
        <dbReference type="Proteomes" id="UP000193218"/>
    </source>
</evidence>
<comment type="caution">
    <text evidence="2">The sequence shown here is derived from an EMBL/GenBank/DDBJ whole genome shotgun (WGS) entry which is preliminary data.</text>
</comment>
<dbReference type="GeneID" id="33556382"/>
<gene>
    <name evidence="2" type="ORF">BD324DRAFT_614216</name>
</gene>
<dbReference type="InParanoid" id="A0A1Y1UQ43"/>
<evidence type="ECO:0000256" key="1">
    <source>
        <dbReference type="SAM" id="MobiDB-lite"/>
    </source>
</evidence>
<dbReference type="EMBL" id="NBSH01000002">
    <property type="protein sequence ID" value="ORX39576.1"/>
    <property type="molecule type" value="Genomic_DNA"/>
</dbReference>
<evidence type="ECO:0000313" key="2">
    <source>
        <dbReference type="EMBL" id="ORX39576.1"/>
    </source>
</evidence>
<protein>
    <recommendedName>
        <fullName evidence="4">CST complex subunit Stn1 N-terminal domain-containing protein</fullName>
    </recommendedName>
</protein>
<dbReference type="Gene3D" id="2.40.50.140">
    <property type="entry name" value="Nucleic acid-binding proteins"/>
    <property type="match status" value="1"/>
</dbReference>
<feature type="region of interest" description="Disordered" evidence="1">
    <location>
        <begin position="135"/>
        <end position="158"/>
    </location>
</feature>
<keyword evidence="3" id="KW-1185">Reference proteome</keyword>